<dbReference type="CDD" id="cd09008">
    <property type="entry name" value="MTAN"/>
    <property type="match status" value="1"/>
</dbReference>
<dbReference type="Proteomes" id="UP000594638">
    <property type="component" value="Unassembled WGS sequence"/>
</dbReference>
<dbReference type="Gramene" id="OE9A098060T2">
    <property type="protein sequence ID" value="OE9A098060C2"/>
    <property type="gene ID" value="OE9A098060"/>
</dbReference>
<dbReference type="OrthoDB" id="1891335at2759"/>
<evidence type="ECO:0000256" key="1">
    <source>
        <dbReference type="SAM" id="SignalP"/>
    </source>
</evidence>
<dbReference type="GO" id="GO:0009116">
    <property type="term" value="P:nucleoside metabolic process"/>
    <property type="evidence" value="ECO:0007669"/>
    <property type="project" value="InterPro"/>
</dbReference>
<protein>
    <submittedName>
        <fullName evidence="3">Bark storage A</fullName>
    </submittedName>
</protein>
<reference evidence="3 4" key="1">
    <citation type="submission" date="2019-12" db="EMBL/GenBank/DDBJ databases">
        <authorList>
            <person name="Alioto T."/>
            <person name="Alioto T."/>
            <person name="Gomez Garrido J."/>
        </authorList>
    </citation>
    <scope>NUCLEOTIDE SEQUENCE [LARGE SCALE GENOMIC DNA]</scope>
</reference>
<proteinExistence type="predicted"/>
<dbReference type="EMBL" id="CACTIH010003797">
    <property type="protein sequence ID" value="CAA2985229.1"/>
    <property type="molecule type" value="Genomic_DNA"/>
</dbReference>
<feature type="chain" id="PRO_5035929730" evidence="1">
    <location>
        <begin position="27"/>
        <end position="356"/>
    </location>
</feature>
<gene>
    <name evidence="3" type="ORF">OLEA9_A098060</name>
</gene>
<dbReference type="InterPro" id="IPR035994">
    <property type="entry name" value="Nucleoside_phosphorylase_sf"/>
</dbReference>
<dbReference type="AlphaFoldDB" id="A0A8S0S1B7"/>
<evidence type="ECO:0000313" key="4">
    <source>
        <dbReference type="Proteomes" id="UP000594638"/>
    </source>
</evidence>
<accession>A0A8S0S1B7</accession>
<dbReference type="SUPFAM" id="SSF53167">
    <property type="entry name" value="Purine and uridine phosphorylases"/>
    <property type="match status" value="1"/>
</dbReference>
<feature type="signal peptide" evidence="1">
    <location>
        <begin position="1"/>
        <end position="26"/>
    </location>
</feature>
<evidence type="ECO:0000259" key="2">
    <source>
        <dbReference type="Pfam" id="PF01048"/>
    </source>
</evidence>
<sequence length="356" mass="39768">MSIVVRILSLGWAIMMIMSITNVADGAIPNDLQEKISLINREGPYLGIVVPNRFEMNPLLESSNFLPHDTIPHLDHAGRRFRIGTLENRKVVVVMSGLSMLNSGVATQLLLSVFRIHGVLHLGSAGGANPEIQIGDVTIPHYWAHTGLWNWQRFGDGPQDELAFESNGDYTRKYGYLRFADYQARKEGEKSSDNYLNRVWYQPEEIFYGDGEPEIREHAFWVPIDKHYYSLAKNLENIVLERCVNSSLCLPQPPKVVRVRRGVSANVFVDNAAYREFLNSKFKATPVDMESAAVALVCRQQKTPFIAVRAISNLAGGTSSVDESAFSSLIVQNTVRVALNFITLASDAIENLDVAE</sequence>
<dbReference type="PANTHER" id="PTHR21234">
    <property type="entry name" value="PURINE NUCLEOSIDE PHOSPHORYLASE"/>
    <property type="match status" value="1"/>
</dbReference>
<feature type="domain" description="Nucleoside phosphorylase" evidence="2">
    <location>
        <begin position="46"/>
        <end position="341"/>
    </location>
</feature>
<dbReference type="GO" id="GO:0003824">
    <property type="term" value="F:catalytic activity"/>
    <property type="evidence" value="ECO:0007669"/>
    <property type="project" value="InterPro"/>
</dbReference>
<comment type="caution">
    <text evidence="3">The sequence shown here is derived from an EMBL/GenBank/DDBJ whole genome shotgun (WGS) entry which is preliminary data.</text>
</comment>
<evidence type="ECO:0000313" key="3">
    <source>
        <dbReference type="EMBL" id="CAA2985229.1"/>
    </source>
</evidence>
<dbReference type="Gene3D" id="3.40.50.1580">
    <property type="entry name" value="Nucleoside phosphorylase domain"/>
    <property type="match status" value="1"/>
</dbReference>
<dbReference type="PANTHER" id="PTHR21234:SF42">
    <property type="entry name" value="PHOSPHORYLASE SUPERFAMILY PROTEIN"/>
    <property type="match status" value="1"/>
</dbReference>
<dbReference type="Pfam" id="PF01048">
    <property type="entry name" value="PNP_UDP_1"/>
    <property type="match status" value="1"/>
</dbReference>
<organism evidence="3 4">
    <name type="scientific">Olea europaea subsp. europaea</name>
    <dbReference type="NCBI Taxonomy" id="158383"/>
    <lineage>
        <taxon>Eukaryota</taxon>
        <taxon>Viridiplantae</taxon>
        <taxon>Streptophyta</taxon>
        <taxon>Embryophyta</taxon>
        <taxon>Tracheophyta</taxon>
        <taxon>Spermatophyta</taxon>
        <taxon>Magnoliopsida</taxon>
        <taxon>eudicotyledons</taxon>
        <taxon>Gunneridae</taxon>
        <taxon>Pentapetalae</taxon>
        <taxon>asterids</taxon>
        <taxon>lamiids</taxon>
        <taxon>Lamiales</taxon>
        <taxon>Oleaceae</taxon>
        <taxon>Oleeae</taxon>
        <taxon>Olea</taxon>
    </lineage>
</organism>
<keyword evidence="4" id="KW-1185">Reference proteome</keyword>
<name>A0A8S0S1B7_OLEEU</name>
<keyword evidence="1" id="KW-0732">Signal</keyword>
<dbReference type="InterPro" id="IPR000845">
    <property type="entry name" value="Nucleoside_phosphorylase_d"/>
</dbReference>